<evidence type="ECO:0000313" key="4">
    <source>
        <dbReference type="Proteomes" id="UP000434052"/>
    </source>
</evidence>
<dbReference type="RefSeq" id="WP_144306417.1">
    <property type="nucleotide sequence ID" value="NZ_CP039543.1"/>
</dbReference>
<dbReference type="AlphaFoldDB" id="A0A6P1ZH52"/>
<dbReference type="PANTHER" id="PTHR36536:SF3">
    <property type="entry name" value="UPF0111 PROTEIN HI_1603"/>
    <property type="match status" value="1"/>
</dbReference>
<dbReference type="Proteomes" id="UP000503251">
    <property type="component" value="Chromosome"/>
</dbReference>
<dbReference type="Proteomes" id="UP000434052">
    <property type="component" value="Unassembled WGS sequence"/>
</dbReference>
<dbReference type="InterPro" id="IPR002727">
    <property type="entry name" value="DUF47"/>
</dbReference>
<sequence length="225" mass="25957">MSLRIPFFGIVSSRSPLKRLMEHYDKIAQGCEPIEDSLMCYISGGGVCREFKELSNEVDELEDKADKIKRSIRNHLPMGLFMPVDKTVFFNYTRMQDNILDEGQRAMNWLLMRRVEIPQEFQQGLVDLVSECIQTVKLLRAALEATVGFLHGEHYDRNRAKDAIRAVRNQHREAAQTKRALVIAIYNSEMDFKDIHQLIHFAEDILSMSHNTEGCADLLRAMIAR</sequence>
<organism evidence="3 4">
    <name type="scientific">Oceanidesulfovibrio marinus</name>
    <dbReference type="NCBI Taxonomy" id="370038"/>
    <lineage>
        <taxon>Bacteria</taxon>
        <taxon>Pseudomonadati</taxon>
        <taxon>Thermodesulfobacteriota</taxon>
        <taxon>Desulfovibrionia</taxon>
        <taxon>Desulfovibrionales</taxon>
        <taxon>Desulfovibrionaceae</taxon>
        <taxon>Oceanidesulfovibrio</taxon>
    </lineage>
</organism>
<dbReference type="EMBL" id="CP039543">
    <property type="protein sequence ID" value="QJT07697.1"/>
    <property type="molecule type" value="Genomic_DNA"/>
</dbReference>
<evidence type="ECO:0000313" key="5">
    <source>
        <dbReference type="Proteomes" id="UP000503251"/>
    </source>
</evidence>
<proteinExistence type="inferred from homology"/>
<dbReference type="InterPro" id="IPR018445">
    <property type="entry name" value="Put_Phosphate_transp_reg"/>
</dbReference>
<evidence type="ECO:0000256" key="1">
    <source>
        <dbReference type="ARBA" id="ARBA00008591"/>
    </source>
</evidence>
<evidence type="ECO:0000313" key="3">
    <source>
        <dbReference type="EMBL" id="TVM32055.1"/>
    </source>
</evidence>
<protein>
    <submittedName>
        <fullName evidence="2">DUF47 family protein</fullName>
    </submittedName>
    <submittedName>
        <fullName evidence="3">Phosphate transport regulator</fullName>
    </submittedName>
</protein>
<keyword evidence="5" id="KW-1185">Reference proteome</keyword>
<name>A0A6P1ZH52_9BACT</name>
<dbReference type="PANTHER" id="PTHR36536">
    <property type="entry name" value="UPF0111 PROTEIN HI_1603"/>
    <property type="match status" value="1"/>
</dbReference>
<evidence type="ECO:0000313" key="2">
    <source>
        <dbReference type="EMBL" id="QJT07697.1"/>
    </source>
</evidence>
<dbReference type="Pfam" id="PF01865">
    <property type="entry name" value="PhoU_div"/>
    <property type="match status" value="1"/>
</dbReference>
<accession>A0A6P1ZH52</accession>
<dbReference type="InterPro" id="IPR038078">
    <property type="entry name" value="PhoU-like_sf"/>
</dbReference>
<dbReference type="Gene3D" id="1.20.58.220">
    <property type="entry name" value="Phosphate transport system protein phou homolog 2, domain 2"/>
    <property type="match status" value="1"/>
</dbReference>
<gene>
    <name evidence="3" type="ORF">DQK91_16095</name>
    <name evidence="2" type="ORF">E8L03_01595</name>
</gene>
<comment type="similarity">
    <text evidence="1">Belongs to the UPF0111 family.</text>
</comment>
<reference evidence="3 4" key="1">
    <citation type="submission" date="2018-06" db="EMBL/GenBank/DDBJ databases">
        <title>Complete genome of Desulfovibrio marinus P48SEP.</title>
        <authorList>
            <person name="Crispim J.S."/>
            <person name="Vidigal P.M.P."/>
            <person name="Silva L.C.F."/>
            <person name="Araujo L.C."/>
            <person name="Laguardia C.N."/>
            <person name="Dias R.S."/>
            <person name="Sousa M.P."/>
            <person name="Paula S.O."/>
            <person name="Silva C."/>
        </authorList>
    </citation>
    <scope>NUCLEOTIDE SEQUENCE [LARGE SCALE GENOMIC DNA]</scope>
    <source>
        <strain evidence="3 4">P48SEP</strain>
    </source>
</reference>
<reference evidence="2 5" key="2">
    <citation type="submission" date="2019-04" db="EMBL/GenBank/DDBJ databases">
        <title>Isolation and culture of sulfate reducing bacteria from the cold seep of the South China Sea.</title>
        <authorList>
            <person name="Sun C."/>
            <person name="Liu R."/>
        </authorList>
    </citation>
    <scope>NUCLEOTIDE SEQUENCE [LARGE SCALE GENOMIC DNA]</scope>
    <source>
        <strain evidence="2 5">CS1</strain>
    </source>
</reference>
<dbReference type="OrthoDB" id="9767431at2"/>
<dbReference type="EMBL" id="QMIF01000012">
    <property type="protein sequence ID" value="TVM32055.1"/>
    <property type="molecule type" value="Genomic_DNA"/>
</dbReference>